<gene>
    <name evidence="2" type="ORF">ATO11_07950</name>
</gene>
<keyword evidence="1" id="KW-0732">Signal</keyword>
<proteinExistence type="predicted"/>
<keyword evidence="3" id="KW-1185">Reference proteome</keyword>
<feature type="signal peptide" evidence="1">
    <location>
        <begin position="1"/>
        <end position="17"/>
    </location>
</feature>
<evidence type="ECO:0000256" key="1">
    <source>
        <dbReference type="SAM" id="SignalP"/>
    </source>
</evidence>
<evidence type="ECO:0000313" key="2">
    <source>
        <dbReference type="EMBL" id="KNG94155.1"/>
    </source>
</evidence>
<accession>A0A0L1JQZ2</accession>
<name>A0A0L1JQZ2_9RHOB</name>
<dbReference type="AlphaFoldDB" id="A0A0L1JQZ2"/>
<protein>
    <submittedName>
        <fullName evidence="2">Uncharacterized protein</fullName>
    </submittedName>
</protein>
<comment type="caution">
    <text evidence="2">The sequence shown here is derived from an EMBL/GenBank/DDBJ whole genome shotgun (WGS) entry which is preliminary data.</text>
</comment>
<sequence>MRALVLALTLIATQTAADGYSTGYADPKVVPPGAVIATRGAGCPPGVTAVYVGHTLYCHVPAAGSHVHYYMPSGPHHHVGQVVMVSPYGHGQHYGYHGVSK</sequence>
<organism evidence="2 3">
    <name type="scientific">Pseudaestuariivita atlantica</name>
    <dbReference type="NCBI Taxonomy" id="1317121"/>
    <lineage>
        <taxon>Bacteria</taxon>
        <taxon>Pseudomonadati</taxon>
        <taxon>Pseudomonadota</taxon>
        <taxon>Alphaproteobacteria</taxon>
        <taxon>Rhodobacterales</taxon>
        <taxon>Paracoccaceae</taxon>
        <taxon>Pseudaestuariivita</taxon>
    </lineage>
</organism>
<reference evidence="2 3" key="1">
    <citation type="journal article" date="2015" name="Int. J. Syst. Evol. Microbiol.">
        <title>Aestuariivita atlantica sp. nov., isolated from deep sea sediment of the Atlantic Ocean.</title>
        <authorList>
            <person name="Li G."/>
            <person name="Lai Q."/>
            <person name="Du Y."/>
            <person name="Liu X."/>
            <person name="Sun F."/>
            <person name="Shao Z."/>
        </authorList>
    </citation>
    <scope>NUCLEOTIDE SEQUENCE [LARGE SCALE GENOMIC DNA]</scope>
    <source>
        <strain evidence="2 3">22II-S11-z3</strain>
    </source>
</reference>
<evidence type="ECO:0000313" key="3">
    <source>
        <dbReference type="Proteomes" id="UP000036938"/>
    </source>
</evidence>
<dbReference type="EMBL" id="AQQZ01000003">
    <property type="protein sequence ID" value="KNG94155.1"/>
    <property type="molecule type" value="Genomic_DNA"/>
</dbReference>
<feature type="chain" id="PRO_5005554179" evidence="1">
    <location>
        <begin position="18"/>
        <end position="101"/>
    </location>
</feature>
<dbReference type="Proteomes" id="UP000036938">
    <property type="component" value="Unassembled WGS sequence"/>
</dbReference>
<dbReference type="RefSeq" id="WP_050530302.1">
    <property type="nucleotide sequence ID" value="NZ_AQQZ01000003.1"/>
</dbReference>